<dbReference type="GO" id="GO:0022857">
    <property type="term" value="F:transmembrane transporter activity"/>
    <property type="evidence" value="ECO:0007669"/>
    <property type="project" value="InterPro"/>
</dbReference>
<keyword evidence="2 6" id="KW-0812">Transmembrane</keyword>
<dbReference type="AlphaFoldDB" id="A0AAD9S2G5"/>
<feature type="region of interest" description="Disordered" evidence="5">
    <location>
        <begin position="1"/>
        <end position="48"/>
    </location>
</feature>
<protein>
    <recommendedName>
        <fullName evidence="7">Major facilitator superfamily (MFS) profile domain-containing protein</fullName>
    </recommendedName>
</protein>
<dbReference type="InterPro" id="IPR020846">
    <property type="entry name" value="MFS_dom"/>
</dbReference>
<gene>
    <name evidence="8" type="ORF">N8I77_013434</name>
</gene>
<feature type="transmembrane region" description="Helical" evidence="6">
    <location>
        <begin position="129"/>
        <end position="147"/>
    </location>
</feature>
<dbReference type="Pfam" id="PF07690">
    <property type="entry name" value="MFS_1"/>
    <property type="match status" value="1"/>
</dbReference>
<keyword evidence="3 6" id="KW-1133">Transmembrane helix</keyword>
<dbReference type="SUPFAM" id="SSF103473">
    <property type="entry name" value="MFS general substrate transporter"/>
    <property type="match status" value="1"/>
</dbReference>
<feature type="transmembrane region" description="Helical" evidence="6">
    <location>
        <begin position="220"/>
        <end position="238"/>
    </location>
</feature>
<feature type="domain" description="Major facilitator superfamily (MFS) profile" evidence="7">
    <location>
        <begin position="64"/>
        <end position="493"/>
    </location>
</feature>
<comment type="subcellular location">
    <subcellularLocation>
        <location evidence="1">Membrane</location>
        <topology evidence="1">Multi-pass membrane protein</topology>
    </subcellularLocation>
</comment>
<accession>A0AAD9S2G5</accession>
<name>A0AAD9S2G5_PHOAM</name>
<dbReference type="PANTHER" id="PTHR23502">
    <property type="entry name" value="MAJOR FACILITATOR SUPERFAMILY"/>
    <property type="match status" value="1"/>
</dbReference>
<comment type="caution">
    <text evidence="8">The sequence shown here is derived from an EMBL/GenBank/DDBJ whole genome shotgun (WGS) entry which is preliminary data.</text>
</comment>
<reference evidence="8" key="1">
    <citation type="submission" date="2023-06" db="EMBL/GenBank/DDBJ databases">
        <authorList>
            <person name="Noh H."/>
        </authorList>
    </citation>
    <scope>NUCLEOTIDE SEQUENCE</scope>
    <source>
        <strain evidence="8">DUCC20226</strain>
    </source>
</reference>
<feature type="transmembrane region" description="Helical" evidence="6">
    <location>
        <begin position="188"/>
        <end position="208"/>
    </location>
</feature>
<dbReference type="InterPro" id="IPR036259">
    <property type="entry name" value="MFS_trans_sf"/>
</dbReference>
<evidence type="ECO:0000313" key="8">
    <source>
        <dbReference type="EMBL" id="KAK2596548.1"/>
    </source>
</evidence>
<feature type="transmembrane region" description="Helical" evidence="6">
    <location>
        <begin position="62"/>
        <end position="82"/>
    </location>
</feature>
<feature type="transmembrane region" description="Helical" evidence="6">
    <location>
        <begin position="297"/>
        <end position="323"/>
    </location>
</feature>
<evidence type="ECO:0000256" key="6">
    <source>
        <dbReference type="SAM" id="Phobius"/>
    </source>
</evidence>
<feature type="transmembrane region" description="Helical" evidence="6">
    <location>
        <begin position="469"/>
        <end position="488"/>
    </location>
</feature>
<feature type="transmembrane region" description="Helical" evidence="6">
    <location>
        <begin position="159"/>
        <end position="181"/>
    </location>
</feature>
<feature type="transmembrane region" description="Helical" evidence="6">
    <location>
        <begin position="374"/>
        <end position="393"/>
    </location>
</feature>
<dbReference type="InterPro" id="IPR011701">
    <property type="entry name" value="MFS"/>
</dbReference>
<keyword evidence="4 6" id="KW-0472">Membrane</keyword>
<dbReference type="EMBL" id="JAUJFL010000011">
    <property type="protein sequence ID" value="KAK2596548.1"/>
    <property type="molecule type" value="Genomic_DNA"/>
</dbReference>
<feature type="transmembrane region" description="Helical" evidence="6">
    <location>
        <begin position="329"/>
        <end position="353"/>
    </location>
</feature>
<sequence length="506" mass="55285">MNKRDPEIEAPAKRHVSHLEGHDHDTSKETGSLKLDTHGLPLRPQPSNDAKDPLNWPFRLKLWVLFQVSYLAFLGPFTQAVINSAFVPVSKSFHISVTTASYVTNVAILGAGIAPLFLAPIANIYGRRPVFLVVTALGVASHAASAAAETWSGVLVARFFVGVGTSAGMGIGAACVADMFFMHERGRFMGIYTVFITNGAHVAGMIGGPIAKYLGWRWCFWIPAIILGSAWILLLVALPETLYHRNNLTGESLQETVSWVDLFTFRAHRGTVKRKLKLWDFTHVFLMLRYPSVLFPALYYAIHFGLGSVLFAVTGAAAFGGIYHFDTVGIGLAIGLSTFIGTLIGEIAAGPVSDRVVYLHAKSHNGDINPESRLYATIPGAILIPIGVIIEGLCFQFKTHYMGPVMGIAIGAVGLQIVTTNIYAYITDCYKPQSAEISTLLNFGRQVFSFTLGFYMIPFAEKTTFGTAWAVMAIIGLSLYSGVVILMFKGRRWREQLGAPLFDRNL</sequence>
<feature type="transmembrane region" description="Helical" evidence="6">
    <location>
        <begin position="102"/>
        <end position="122"/>
    </location>
</feature>
<evidence type="ECO:0000256" key="1">
    <source>
        <dbReference type="ARBA" id="ARBA00004141"/>
    </source>
</evidence>
<evidence type="ECO:0000256" key="5">
    <source>
        <dbReference type="SAM" id="MobiDB-lite"/>
    </source>
</evidence>
<feature type="transmembrane region" description="Helical" evidence="6">
    <location>
        <begin position="405"/>
        <end position="426"/>
    </location>
</feature>
<dbReference type="GO" id="GO:0005886">
    <property type="term" value="C:plasma membrane"/>
    <property type="evidence" value="ECO:0007669"/>
    <property type="project" value="TreeGrafter"/>
</dbReference>
<feature type="transmembrane region" description="Helical" evidence="6">
    <location>
        <begin position="438"/>
        <end position="457"/>
    </location>
</feature>
<evidence type="ECO:0000256" key="3">
    <source>
        <dbReference type="ARBA" id="ARBA00022989"/>
    </source>
</evidence>
<proteinExistence type="predicted"/>
<evidence type="ECO:0000256" key="2">
    <source>
        <dbReference type="ARBA" id="ARBA00022692"/>
    </source>
</evidence>
<dbReference type="Proteomes" id="UP001265746">
    <property type="component" value="Unassembled WGS sequence"/>
</dbReference>
<dbReference type="PANTHER" id="PTHR23502:SF181">
    <property type="entry name" value="MAJOR FACILITATOR SUPERFAMILY (MFS) PROFILE DOMAIN-CONTAINING PROTEIN"/>
    <property type="match status" value="1"/>
</dbReference>
<dbReference type="PROSITE" id="PS50850">
    <property type="entry name" value="MFS"/>
    <property type="match status" value="1"/>
</dbReference>
<evidence type="ECO:0000313" key="9">
    <source>
        <dbReference type="Proteomes" id="UP001265746"/>
    </source>
</evidence>
<dbReference type="Gene3D" id="1.20.1250.20">
    <property type="entry name" value="MFS general substrate transporter like domains"/>
    <property type="match status" value="1"/>
</dbReference>
<evidence type="ECO:0000259" key="7">
    <source>
        <dbReference type="PROSITE" id="PS50850"/>
    </source>
</evidence>
<keyword evidence="9" id="KW-1185">Reference proteome</keyword>
<evidence type="ECO:0000256" key="4">
    <source>
        <dbReference type="ARBA" id="ARBA00023136"/>
    </source>
</evidence>
<organism evidence="8 9">
    <name type="scientific">Phomopsis amygdali</name>
    <name type="common">Fusicoccum amygdali</name>
    <dbReference type="NCBI Taxonomy" id="1214568"/>
    <lineage>
        <taxon>Eukaryota</taxon>
        <taxon>Fungi</taxon>
        <taxon>Dikarya</taxon>
        <taxon>Ascomycota</taxon>
        <taxon>Pezizomycotina</taxon>
        <taxon>Sordariomycetes</taxon>
        <taxon>Sordariomycetidae</taxon>
        <taxon>Diaporthales</taxon>
        <taxon>Diaporthaceae</taxon>
        <taxon>Diaporthe</taxon>
    </lineage>
</organism>
<feature type="compositionally biased region" description="Basic and acidic residues" evidence="5">
    <location>
        <begin position="1"/>
        <end position="28"/>
    </location>
</feature>